<sequence length="194" mass="20835">MAARANKSEALWKAASQVAYERGLAGLTLANVAEAAKMPLGSLYYYFKSRDDMVDAAVGRIHRRFEQLRTEWDGLGDSRLALRAFANMTAEQTDSLARHGCPIGTLVAQLGKKQQAGTGDVGQVFSQLCDWAAGHFVNLGLAPEAARLAGRKMVRDLEGAAMLAHATGDTDHISEVVSEILLQIDQHAGGTSHD</sequence>
<protein>
    <submittedName>
        <fullName evidence="6">TetR/AcrR family transcriptional regulator</fullName>
    </submittedName>
</protein>
<dbReference type="EMBL" id="JAGXTP010000003">
    <property type="protein sequence ID" value="MBS3850069.1"/>
    <property type="molecule type" value="Genomic_DNA"/>
</dbReference>
<dbReference type="InterPro" id="IPR054156">
    <property type="entry name" value="YxaF_TetR_C"/>
</dbReference>
<keyword evidence="7" id="KW-1185">Reference proteome</keyword>
<gene>
    <name evidence="6" type="ORF">KD146_15315</name>
</gene>
<dbReference type="PROSITE" id="PS50977">
    <property type="entry name" value="HTH_TETR_2"/>
    <property type="match status" value="1"/>
</dbReference>
<dbReference type="SUPFAM" id="SSF48498">
    <property type="entry name" value="Tetracyclin repressor-like, C-terminal domain"/>
    <property type="match status" value="1"/>
</dbReference>
<evidence type="ECO:0000313" key="6">
    <source>
        <dbReference type="EMBL" id="MBS3850069.1"/>
    </source>
</evidence>
<feature type="DNA-binding region" description="H-T-H motif" evidence="4">
    <location>
        <begin position="28"/>
        <end position="47"/>
    </location>
</feature>
<evidence type="ECO:0000259" key="5">
    <source>
        <dbReference type="PROSITE" id="PS50977"/>
    </source>
</evidence>
<proteinExistence type="predicted"/>
<comment type="caution">
    <text evidence="6">The sequence shown here is derived from an EMBL/GenBank/DDBJ whole genome shotgun (WGS) entry which is preliminary data.</text>
</comment>
<evidence type="ECO:0000256" key="2">
    <source>
        <dbReference type="ARBA" id="ARBA00023125"/>
    </source>
</evidence>
<dbReference type="PANTHER" id="PTHR47506:SF3">
    <property type="entry name" value="HTH-TYPE TRANSCRIPTIONAL REGULATOR LMRA"/>
    <property type="match status" value="1"/>
</dbReference>
<dbReference type="Proteomes" id="UP000678281">
    <property type="component" value="Unassembled WGS sequence"/>
</dbReference>
<organism evidence="6 7">
    <name type="scientific">Devosia litorisediminis</name>
    <dbReference type="NCBI Taxonomy" id="2829817"/>
    <lineage>
        <taxon>Bacteria</taxon>
        <taxon>Pseudomonadati</taxon>
        <taxon>Pseudomonadota</taxon>
        <taxon>Alphaproteobacteria</taxon>
        <taxon>Hyphomicrobiales</taxon>
        <taxon>Devosiaceae</taxon>
        <taxon>Devosia</taxon>
    </lineage>
</organism>
<dbReference type="PANTHER" id="PTHR47506">
    <property type="entry name" value="TRANSCRIPTIONAL REGULATORY PROTEIN"/>
    <property type="match status" value="1"/>
</dbReference>
<dbReference type="Gene3D" id="1.10.357.10">
    <property type="entry name" value="Tetracycline Repressor, domain 2"/>
    <property type="match status" value="1"/>
</dbReference>
<dbReference type="PRINTS" id="PR00455">
    <property type="entry name" value="HTHTETR"/>
</dbReference>
<feature type="domain" description="HTH tetR-type" evidence="5">
    <location>
        <begin position="5"/>
        <end position="65"/>
    </location>
</feature>
<dbReference type="Pfam" id="PF00440">
    <property type="entry name" value="TetR_N"/>
    <property type="match status" value="1"/>
</dbReference>
<dbReference type="InterPro" id="IPR036271">
    <property type="entry name" value="Tet_transcr_reg_TetR-rel_C_sf"/>
</dbReference>
<evidence type="ECO:0000313" key="7">
    <source>
        <dbReference type="Proteomes" id="UP000678281"/>
    </source>
</evidence>
<dbReference type="GO" id="GO:0003677">
    <property type="term" value="F:DNA binding"/>
    <property type="evidence" value="ECO:0007669"/>
    <property type="project" value="UniProtKB-UniRule"/>
</dbReference>
<dbReference type="Pfam" id="PF21993">
    <property type="entry name" value="TetR_C_13_2"/>
    <property type="match status" value="1"/>
</dbReference>
<name>A0A942EF35_9HYPH</name>
<dbReference type="InterPro" id="IPR001647">
    <property type="entry name" value="HTH_TetR"/>
</dbReference>
<keyword evidence="2 4" id="KW-0238">DNA-binding</keyword>
<accession>A0A942EF35</accession>
<keyword evidence="3" id="KW-0804">Transcription</keyword>
<keyword evidence="1" id="KW-0805">Transcription regulation</keyword>
<dbReference type="InterPro" id="IPR009057">
    <property type="entry name" value="Homeodomain-like_sf"/>
</dbReference>
<reference evidence="6" key="1">
    <citation type="submission" date="2021-04" db="EMBL/GenBank/DDBJ databases">
        <title>Devosia litorisediminis sp. nov., isolated from a sand dune.</title>
        <authorList>
            <person name="Park S."/>
            <person name="Yoon J.-H."/>
        </authorList>
    </citation>
    <scope>NUCLEOTIDE SEQUENCE</scope>
    <source>
        <strain evidence="6">BSSL-BM10</strain>
    </source>
</reference>
<dbReference type="AlphaFoldDB" id="A0A942EF35"/>
<evidence type="ECO:0000256" key="4">
    <source>
        <dbReference type="PROSITE-ProRule" id="PRU00335"/>
    </source>
</evidence>
<dbReference type="RefSeq" id="WP_212659711.1">
    <property type="nucleotide sequence ID" value="NZ_JAGXTP010000003.1"/>
</dbReference>
<evidence type="ECO:0000256" key="1">
    <source>
        <dbReference type="ARBA" id="ARBA00023015"/>
    </source>
</evidence>
<evidence type="ECO:0000256" key="3">
    <source>
        <dbReference type="ARBA" id="ARBA00023163"/>
    </source>
</evidence>
<dbReference type="SUPFAM" id="SSF46689">
    <property type="entry name" value="Homeodomain-like"/>
    <property type="match status" value="1"/>
</dbReference>